<name>R0M015_ANAPL</name>
<gene>
    <name evidence="2" type="ORF">Anapl_03583</name>
</gene>
<reference evidence="3" key="1">
    <citation type="journal article" date="2013" name="Nat. Genet.">
        <title>The duck genome and transcriptome provide insight into an avian influenza virus reservoir species.</title>
        <authorList>
            <person name="Huang Y."/>
            <person name="Li Y."/>
            <person name="Burt D.W."/>
            <person name="Chen H."/>
            <person name="Zhang Y."/>
            <person name="Qian W."/>
            <person name="Kim H."/>
            <person name="Gan S."/>
            <person name="Zhao Y."/>
            <person name="Li J."/>
            <person name="Yi K."/>
            <person name="Feng H."/>
            <person name="Zhu P."/>
            <person name="Li B."/>
            <person name="Liu Q."/>
            <person name="Fairley S."/>
            <person name="Magor K.E."/>
            <person name="Du Z."/>
            <person name="Hu X."/>
            <person name="Goodman L."/>
            <person name="Tafer H."/>
            <person name="Vignal A."/>
            <person name="Lee T."/>
            <person name="Kim K.W."/>
            <person name="Sheng Z."/>
            <person name="An Y."/>
            <person name="Searle S."/>
            <person name="Herrero J."/>
            <person name="Groenen M.A."/>
            <person name="Crooijmans R.P."/>
            <person name="Faraut T."/>
            <person name="Cai Q."/>
            <person name="Webster R.G."/>
            <person name="Aldridge J.R."/>
            <person name="Warren W.C."/>
            <person name="Bartschat S."/>
            <person name="Kehr S."/>
            <person name="Marz M."/>
            <person name="Stadler P.F."/>
            <person name="Smith J."/>
            <person name="Kraus R.H."/>
            <person name="Zhao Y."/>
            <person name="Ren L."/>
            <person name="Fei J."/>
            <person name="Morisson M."/>
            <person name="Kaiser P."/>
            <person name="Griffin D.K."/>
            <person name="Rao M."/>
            <person name="Pitel F."/>
            <person name="Wang J."/>
            <person name="Li N."/>
        </authorList>
    </citation>
    <scope>NUCLEOTIDE SEQUENCE [LARGE SCALE GENOMIC DNA]</scope>
</reference>
<accession>R0M015</accession>
<dbReference type="AlphaFoldDB" id="R0M015"/>
<evidence type="ECO:0000313" key="2">
    <source>
        <dbReference type="EMBL" id="EOB07410.1"/>
    </source>
</evidence>
<sequence length="310" mass="32839">MPRGRVQLAPSCSRGMAPSICAKKMAMSCDKDAKVTTPRCAQRFGRDAGTAWSTQTCCPPEENGEGKPEDGELGTAQGLLTRPLHTVAPQAQGAPSCPSPLGQTPTHTARPHWRPNCYGILQSCYEEPSTGQTLQTSLIDGLRALQSRIQILRHQPLPSSMNDSHQQSTAIFSRALAKRLLPVATAPRTTRWLWQQAHRGACSIFGVSKHRTTTDPGSDHLSLPIRAGMLQKLGNAALSGSGRQASSASATTTTTLVAQNGGLEYSPRWPGGVTGPSACTEDHGGCVAPWVTKPPQCHTDTASCGEAADL</sequence>
<organism evidence="2 3">
    <name type="scientific">Anas platyrhynchos</name>
    <name type="common">Mallard</name>
    <name type="synonym">Anas boschas</name>
    <dbReference type="NCBI Taxonomy" id="8839"/>
    <lineage>
        <taxon>Eukaryota</taxon>
        <taxon>Metazoa</taxon>
        <taxon>Chordata</taxon>
        <taxon>Craniata</taxon>
        <taxon>Vertebrata</taxon>
        <taxon>Euteleostomi</taxon>
        <taxon>Archelosauria</taxon>
        <taxon>Archosauria</taxon>
        <taxon>Dinosauria</taxon>
        <taxon>Saurischia</taxon>
        <taxon>Theropoda</taxon>
        <taxon>Coelurosauria</taxon>
        <taxon>Aves</taxon>
        <taxon>Neognathae</taxon>
        <taxon>Galloanserae</taxon>
        <taxon>Anseriformes</taxon>
        <taxon>Anatidae</taxon>
        <taxon>Anatinae</taxon>
        <taxon>Anas</taxon>
    </lineage>
</organism>
<protein>
    <submittedName>
        <fullName evidence="2">Uncharacterized protein</fullName>
    </submittedName>
</protein>
<feature type="region of interest" description="Disordered" evidence="1">
    <location>
        <begin position="89"/>
        <end position="109"/>
    </location>
</feature>
<evidence type="ECO:0000256" key="1">
    <source>
        <dbReference type="SAM" id="MobiDB-lite"/>
    </source>
</evidence>
<keyword evidence="3" id="KW-1185">Reference proteome</keyword>
<dbReference type="Proteomes" id="UP000296049">
    <property type="component" value="Unassembled WGS sequence"/>
</dbReference>
<dbReference type="EMBL" id="KB742527">
    <property type="protein sequence ID" value="EOB07410.1"/>
    <property type="molecule type" value="Genomic_DNA"/>
</dbReference>
<evidence type="ECO:0000313" key="3">
    <source>
        <dbReference type="Proteomes" id="UP000296049"/>
    </source>
</evidence>
<proteinExistence type="predicted"/>